<feature type="compositionally biased region" description="Low complexity" evidence="1">
    <location>
        <begin position="559"/>
        <end position="576"/>
    </location>
</feature>
<name>A0A0C2WWC0_SERVB</name>
<dbReference type="HOGENOM" id="CLU_434878_0_0_1"/>
<evidence type="ECO:0000256" key="1">
    <source>
        <dbReference type="SAM" id="MobiDB-lite"/>
    </source>
</evidence>
<feature type="compositionally biased region" description="Low complexity" evidence="1">
    <location>
        <begin position="377"/>
        <end position="388"/>
    </location>
</feature>
<feature type="compositionally biased region" description="Polar residues" evidence="1">
    <location>
        <begin position="353"/>
        <end position="375"/>
    </location>
</feature>
<feature type="region of interest" description="Disordered" evidence="1">
    <location>
        <begin position="298"/>
        <end position="409"/>
    </location>
</feature>
<accession>A0A0C2WWC0</accession>
<evidence type="ECO:0000313" key="2">
    <source>
        <dbReference type="EMBL" id="KIM30443.1"/>
    </source>
</evidence>
<protein>
    <submittedName>
        <fullName evidence="2">Uncharacterized protein</fullName>
    </submittedName>
</protein>
<reference evidence="2 3" key="1">
    <citation type="submission" date="2014-04" db="EMBL/GenBank/DDBJ databases">
        <authorList>
            <consortium name="DOE Joint Genome Institute"/>
            <person name="Kuo A."/>
            <person name="Zuccaro A."/>
            <person name="Kohler A."/>
            <person name="Nagy L.G."/>
            <person name="Floudas D."/>
            <person name="Copeland A."/>
            <person name="Barry K.W."/>
            <person name="Cichocki N."/>
            <person name="Veneault-Fourrey C."/>
            <person name="LaButti K."/>
            <person name="Lindquist E.A."/>
            <person name="Lipzen A."/>
            <person name="Lundell T."/>
            <person name="Morin E."/>
            <person name="Murat C."/>
            <person name="Sun H."/>
            <person name="Tunlid A."/>
            <person name="Henrissat B."/>
            <person name="Grigoriev I.V."/>
            <person name="Hibbett D.S."/>
            <person name="Martin F."/>
            <person name="Nordberg H.P."/>
            <person name="Cantor M.N."/>
            <person name="Hua S.X."/>
        </authorList>
    </citation>
    <scope>NUCLEOTIDE SEQUENCE [LARGE SCALE GENOMIC DNA]</scope>
    <source>
        <strain evidence="2 3">MAFF 305830</strain>
    </source>
</reference>
<feature type="region of interest" description="Disordered" evidence="1">
    <location>
        <begin position="207"/>
        <end position="232"/>
    </location>
</feature>
<sequence>MMHSSSELSFPLEQFQHLPNPYYPHDALRDSLVRTNIVNLDLASPPPPQRTNPRSHPLTPPDTPGHRRINKTHAETDNQDDQGDINNEQGHLDAFLDLGLYVNKNNQATRYLVVGGVPPTASTALLSQVFSRMGALKGMFVRYQNKGVIVLSWHDLRDARKAHSVITANPLFNLDQPLSAAFITPLNLVKSTGESLFVNPSEGNLVITAEQPSTPKGRADGTSDGEQKQEEQPISLHAALALFGELSSFSSNEFVGSTTYFASYYDAREAENAKKSLHNRSILGMYIRVVEGFPQETLTEGQSQALGQKQHQPQGDNNSRAPSLQTRSPAATPERKSFNHTKRKAEKSAEPLSPSSLRHQQGTSDSDSEASTPRTPAQAQASRAQGQQDSPISQLPQAIPPSVNLHIRSNPNSRAFTKVANKAGTKVNISVNIPLYSTPPASSPRARTTSSGPVMMNPSVDPSNVLSSPHMLPRTIPPRLSLPWLHASMPGGPLHYERSVHGPPHFNVNEPFHHQQGHPKLGPEAYIHGLDTTPQPARHAPYVYRPQQHLGARPFVPRNSSTASSTGGTGNSTPAGESPTTTHATHYYPSTSIPKLAHPEYEYQHEYRYWRVDGRVNGIWAIYATPCVR</sequence>
<feature type="region of interest" description="Disordered" evidence="1">
    <location>
        <begin position="40"/>
        <end position="70"/>
    </location>
</feature>
<dbReference type="Proteomes" id="UP000054097">
    <property type="component" value="Unassembled WGS sequence"/>
</dbReference>
<dbReference type="SUPFAM" id="SSF54928">
    <property type="entry name" value="RNA-binding domain, RBD"/>
    <property type="match status" value="1"/>
</dbReference>
<gene>
    <name evidence="2" type="ORF">M408DRAFT_285692</name>
</gene>
<evidence type="ECO:0000313" key="3">
    <source>
        <dbReference type="Proteomes" id="UP000054097"/>
    </source>
</evidence>
<dbReference type="InterPro" id="IPR035979">
    <property type="entry name" value="RBD_domain_sf"/>
</dbReference>
<feature type="region of interest" description="Disordered" evidence="1">
    <location>
        <begin position="552"/>
        <end position="591"/>
    </location>
</feature>
<dbReference type="GO" id="GO:0003676">
    <property type="term" value="F:nucleic acid binding"/>
    <property type="evidence" value="ECO:0007669"/>
    <property type="project" value="InterPro"/>
</dbReference>
<keyword evidence="3" id="KW-1185">Reference proteome</keyword>
<dbReference type="AlphaFoldDB" id="A0A0C2WWC0"/>
<feature type="compositionally biased region" description="Polar residues" evidence="1">
    <location>
        <begin position="578"/>
        <end position="591"/>
    </location>
</feature>
<organism evidence="2 3">
    <name type="scientific">Serendipita vermifera MAFF 305830</name>
    <dbReference type="NCBI Taxonomy" id="933852"/>
    <lineage>
        <taxon>Eukaryota</taxon>
        <taxon>Fungi</taxon>
        <taxon>Dikarya</taxon>
        <taxon>Basidiomycota</taxon>
        <taxon>Agaricomycotina</taxon>
        <taxon>Agaricomycetes</taxon>
        <taxon>Sebacinales</taxon>
        <taxon>Serendipitaceae</taxon>
        <taxon>Serendipita</taxon>
    </lineage>
</organism>
<feature type="compositionally biased region" description="Basic and acidic residues" evidence="1">
    <location>
        <begin position="217"/>
        <end position="231"/>
    </location>
</feature>
<dbReference type="STRING" id="933852.A0A0C2WWC0"/>
<dbReference type="EMBL" id="KN824284">
    <property type="protein sequence ID" value="KIM30443.1"/>
    <property type="molecule type" value="Genomic_DNA"/>
</dbReference>
<proteinExistence type="predicted"/>
<dbReference type="OrthoDB" id="417481at2759"/>
<reference evidence="3" key="2">
    <citation type="submission" date="2015-01" db="EMBL/GenBank/DDBJ databases">
        <title>Evolutionary Origins and Diversification of the Mycorrhizal Mutualists.</title>
        <authorList>
            <consortium name="DOE Joint Genome Institute"/>
            <consortium name="Mycorrhizal Genomics Consortium"/>
            <person name="Kohler A."/>
            <person name="Kuo A."/>
            <person name="Nagy L.G."/>
            <person name="Floudas D."/>
            <person name="Copeland A."/>
            <person name="Barry K.W."/>
            <person name="Cichocki N."/>
            <person name="Veneault-Fourrey C."/>
            <person name="LaButti K."/>
            <person name="Lindquist E.A."/>
            <person name="Lipzen A."/>
            <person name="Lundell T."/>
            <person name="Morin E."/>
            <person name="Murat C."/>
            <person name="Riley R."/>
            <person name="Ohm R."/>
            <person name="Sun H."/>
            <person name="Tunlid A."/>
            <person name="Henrissat B."/>
            <person name="Grigoriev I.V."/>
            <person name="Hibbett D.S."/>
            <person name="Martin F."/>
        </authorList>
    </citation>
    <scope>NUCLEOTIDE SEQUENCE [LARGE SCALE GENOMIC DNA]</scope>
    <source>
        <strain evidence="3">MAFF 305830</strain>
    </source>
</reference>
<feature type="compositionally biased region" description="Polar residues" evidence="1">
    <location>
        <begin position="298"/>
        <end position="329"/>
    </location>
</feature>